<dbReference type="Pfam" id="PF03372">
    <property type="entry name" value="Exo_endo_phos"/>
    <property type="match status" value="1"/>
</dbReference>
<feature type="domain" description="Endonuclease/exonuclease/phosphatase" evidence="1">
    <location>
        <begin position="17"/>
        <end position="284"/>
    </location>
</feature>
<dbReference type="GO" id="GO:0016020">
    <property type="term" value="C:membrane"/>
    <property type="evidence" value="ECO:0007669"/>
    <property type="project" value="GOC"/>
</dbReference>
<evidence type="ECO:0000259" key="1">
    <source>
        <dbReference type="Pfam" id="PF03372"/>
    </source>
</evidence>
<proteinExistence type="predicted"/>
<dbReference type="OMA" id="CANDGGF"/>
<dbReference type="InterPro" id="IPR005135">
    <property type="entry name" value="Endo/exonuclease/phosphatase"/>
</dbReference>
<gene>
    <name evidence="2" type="ORF">GTHE00462_LOCUS10320</name>
</gene>
<dbReference type="InterPro" id="IPR051916">
    <property type="entry name" value="GPI-anchor_lipid_remodeler"/>
</dbReference>
<dbReference type="PANTHER" id="PTHR14859:SF1">
    <property type="entry name" value="PGAP2-INTERACTING PROTEIN"/>
    <property type="match status" value="1"/>
</dbReference>
<protein>
    <recommendedName>
        <fullName evidence="1">Endonuclease/exonuclease/phosphatase domain-containing protein</fullName>
    </recommendedName>
</protein>
<dbReference type="GO" id="GO:0006506">
    <property type="term" value="P:GPI anchor biosynthetic process"/>
    <property type="evidence" value="ECO:0007669"/>
    <property type="project" value="TreeGrafter"/>
</dbReference>
<dbReference type="GO" id="GO:0005783">
    <property type="term" value="C:endoplasmic reticulum"/>
    <property type="evidence" value="ECO:0007669"/>
    <property type="project" value="TreeGrafter"/>
</dbReference>
<reference evidence="2" key="1">
    <citation type="submission" date="2021-01" db="EMBL/GenBank/DDBJ databases">
        <authorList>
            <person name="Corre E."/>
            <person name="Pelletier E."/>
            <person name="Niang G."/>
            <person name="Scheremetjew M."/>
            <person name="Finn R."/>
            <person name="Kale V."/>
            <person name="Holt S."/>
            <person name="Cochrane G."/>
            <person name="Meng A."/>
            <person name="Brown T."/>
            <person name="Cohen L."/>
        </authorList>
    </citation>
    <scope>NUCLEOTIDE SEQUENCE</scope>
    <source>
        <strain evidence="2">CCMP 2712</strain>
    </source>
</reference>
<dbReference type="GO" id="GO:0003824">
    <property type="term" value="F:catalytic activity"/>
    <property type="evidence" value="ECO:0007669"/>
    <property type="project" value="InterPro"/>
</dbReference>
<dbReference type="EMBL" id="HBKN01013225">
    <property type="protein sequence ID" value="CAE2286985.1"/>
    <property type="molecule type" value="Transcribed_RNA"/>
</dbReference>
<dbReference type="PANTHER" id="PTHR14859">
    <property type="entry name" value="CALCOFLUOR WHITE HYPERSENSITIVE PROTEIN PRECURSOR"/>
    <property type="match status" value="1"/>
</dbReference>
<sequence length="295" mass="32828">MRVVQLNVKRFYGKENSSTVFAIAAALAALDPRPNFVCLNEVDVKLQPGGLEKIASSLGPKFTIAFFGHVRDRYGNAIISNLPVLSTKTFQHHIRGGSTIKLEPGTKKFNGEIAKEGDVHRIARGMLVVETSLPTSALQAGQNQENLGTSLRIACTHLDHISSEQRKVQMEHICELLPPRPDCTDLLVGDFNALMREDYTDEHWENLRSLHASRGWGGPYSGDLAIVQEHGFVDCLESAKPLSPLHLTAHVGDPAYRLDYCFLRGRHMRPVGSFVDRTIDFSDHYPVITDFDLVQ</sequence>
<dbReference type="AlphaFoldDB" id="A0A7S4NGY4"/>
<organism evidence="2">
    <name type="scientific">Guillardia theta</name>
    <name type="common">Cryptophyte</name>
    <name type="synonym">Cryptomonas phi</name>
    <dbReference type="NCBI Taxonomy" id="55529"/>
    <lineage>
        <taxon>Eukaryota</taxon>
        <taxon>Cryptophyceae</taxon>
        <taxon>Pyrenomonadales</taxon>
        <taxon>Geminigeraceae</taxon>
        <taxon>Guillardia</taxon>
    </lineage>
</organism>
<evidence type="ECO:0000313" key="2">
    <source>
        <dbReference type="EMBL" id="CAE2286985.1"/>
    </source>
</evidence>
<accession>A0A7S4NGY4</accession>
<dbReference type="InterPro" id="IPR036691">
    <property type="entry name" value="Endo/exonu/phosph_ase_sf"/>
</dbReference>
<name>A0A7S4NGY4_GUITH</name>
<dbReference type="Gene3D" id="3.60.10.10">
    <property type="entry name" value="Endonuclease/exonuclease/phosphatase"/>
    <property type="match status" value="1"/>
</dbReference>
<dbReference type="SUPFAM" id="SSF56219">
    <property type="entry name" value="DNase I-like"/>
    <property type="match status" value="1"/>
</dbReference>